<dbReference type="Proteomes" id="UP001358586">
    <property type="component" value="Chromosome 1"/>
</dbReference>
<dbReference type="PANTHER" id="PTHR33710:SF77">
    <property type="entry name" value="DNASE I-LIKE SUPERFAMILY PROTEIN"/>
    <property type="match status" value="1"/>
</dbReference>
<comment type="caution">
    <text evidence="2">The sequence shown here is derived from an EMBL/GenBank/DDBJ whole genome shotgun (WGS) entry which is preliminary data.</text>
</comment>
<dbReference type="PANTHER" id="PTHR33710">
    <property type="entry name" value="BNAC02G09200D PROTEIN"/>
    <property type="match status" value="1"/>
</dbReference>
<dbReference type="InterPro" id="IPR026960">
    <property type="entry name" value="RVT-Znf"/>
</dbReference>
<sequence length="305" mass="35292">MKPMALLSIDGWAWDRNLIEGLMAPYDVHRILLLIVLFGNTLTMVKDFIWRLLCNFVPCKALLLEKGLAISLDCICCGELEDMEHVFFHCTRAIQVWQIVGVSVSQATITGFFEHYLMMSLGKEWREANVLFDQVQLRQTTGLLCSETRVMVTQEGPDYLSTMDVMVCNGLKDLGLKDMNFTWSRGDTFEQLDSAICNEIWSRFNPDTLVFQLLKIKSDHRPILIEIGNRDNKKDELPFRFFVGWLSHQSFTNLVRNEWVASNSLPDTIAYFIEKVKLWNKKTFGNIFATRKHVLGRLKRSLSCY</sequence>
<reference evidence="2 3" key="1">
    <citation type="submission" date="2023-03" db="EMBL/GenBank/DDBJ databases">
        <title>WGS of Gossypium arboreum.</title>
        <authorList>
            <person name="Yu D."/>
        </authorList>
    </citation>
    <scope>NUCLEOTIDE SEQUENCE [LARGE SCALE GENOMIC DNA]</scope>
    <source>
        <tissue evidence="2">Leaf</tissue>
    </source>
</reference>
<keyword evidence="3" id="KW-1185">Reference proteome</keyword>
<evidence type="ECO:0000259" key="1">
    <source>
        <dbReference type="Pfam" id="PF13966"/>
    </source>
</evidence>
<dbReference type="Pfam" id="PF13966">
    <property type="entry name" value="zf-RVT"/>
    <property type="match status" value="1"/>
</dbReference>
<protein>
    <recommendedName>
        <fullName evidence="1">Reverse transcriptase zinc-binding domain-containing protein</fullName>
    </recommendedName>
</protein>
<evidence type="ECO:0000313" key="3">
    <source>
        <dbReference type="Proteomes" id="UP001358586"/>
    </source>
</evidence>
<evidence type="ECO:0000313" key="2">
    <source>
        <dbReference type="EMBL" id="KAK5846683.1"/>
    </source>
</evidence>
<feature type="domain" description="Reverse transcriptase zinc-binding" evidence="1">
    <location>
        <begin position="43"/>
        <end position="97"/>
    </location>
</feature>
<name>A0ABR0R6G7_GOSAR</name>
<organism evidence="2 3">
    <name type="scientific">Gossypium arboreum</name>
    <name type="common">Tree cotton</name>
    <name type="synonym">Gossypium nanking</name>
    <dbReference type="NCBI Taxonomy" id="29729"/>
    <lineage>
        <taxon>Eukaryota</taxon>
        <taxon>Viridiplantae</taxon>
        <taxon>Streptophyta</taxon>
        <taxon>Embryophyta</taxon>
        <taxon>Tracheophyta</taxon>
        <taxon>Spermatophyta</taxon>
        <taxon>Magnoliopsida</taxon>
        <taxon>eudicotyledons</taxon>
        <taxon>Gunneridae</taxon>
        <taxon>Pentapetalae</taxon>
        <taxon>rosids</taxon>
        <taxon>malvids</taxon>
        <taxon>Malvales</taxon>
        <taxon>Malvaceae</taxon>
        <taxon>Malvoideae</taxon>
        <taxon>Gossypium</taxon>
    </lineage>
</organism>
<proteinExistence type="predicted"/>
<gene>
    <name evidence="2" type="ORF">PVK06_002980</name>
</gene>
<accession>A0ABR0R6G7</accession>
<dbReference type="EMBL" id="JARKNE010000001">
    <property type="protein sequence ID" value="KAK5846683.1"/>
    <property type="molecule type" value="Genomic_DNA"/>
</dbReference>